<keyword evidence="2" id="KW-0963">Cytoplasm</keyword>
<gene>
    <name evidence="6" type="primary">RvY_01071-1</name>
    <name evidence="6" type="synonym">RvY_01071.1</name>
    <name evidence="6" type="ORF">RvY_01071</name>
</gene>
<dbReference type="InterPro" id="IPR011993">
    <property type="entry name" value="PH-like_dom_sf"/>
</dbReference>
<dbReference type="AlphaFoldDB" id="A0A1D1UIM0"/>
<dbReference type="STRING" id="947166.A0A1D1UIM0"/>
<evidence type="ECO:0000256" key="1">
    <source>
        <dbReference type="ARBA" id="ARBA00004496"/>
    </source>
</evidence>
<protein>
    <recommendedName>
        <fullName evidence="5">PID domain-containing protein</fullName>
    </recommendedName>
</protein>
<dbReference type="CDD" id="cd01273">
    <property type="entry name" value="PTB_CED-6"/>
    <property type="match status" value="1"/>
</dbReference>
<evidence type="ECO:0000313" key="7">
    <source>
        <dbReference type="Proteomes" id="UP000186922"/>
    </source>
</evidence>
<sequence length="419" mass="47134">MDYSWIGITRAHLSNDDMMRASSILKWQSKPARTDQNGWIHPPGALQGAHVVYLVKFLGCTEVDSPKGMEVVKAGITKMRFNAHVKRSEGSKISKVELTISIDGVAIQEPKTKKIMYQYPLYRISFCADDKAEKKFFCFIVKEEEEGMAKHRCFVFVSDRLAENITLTIGQAFDLAYRRFLETSSRDLEMRKQLIILQKKTMLLEQENFTLRARLAELERSGPSLENRSFSEDLLLTRELPSESLTEKISNPNFEVHHVSSYASAQNGVFHDHYVPASEPPAIHRNDFHLQSTAKIFNPPPLPPRPGEGGISPPVLTNGLTTNGKHANGSDLITLDPFAAHAASLTAEEDPFGDFKKLFTSPERSTSQSNLKLDEAIQKVDKRINDMKEGFGRGIAFEHEDFLMDALDPIGRNKQSTHA</sequence>
<organism evidence="6 7">
    <name type="scientific">Ramazzottius varieornatus</name>
    <name type="common">Water bear</name>
    <name type="synonym">Tardigrade</name>
    <dbReference type="NCBI Taxonomy" id="947166"/>
    <lineage>
        <taxon>Eukaryota</taxon>
        <taxon>Metazoa</taxon>
        <taxon>Ecdysozoa</taxon>
        <taxon>Tardigrada</taxon>
        <taxon>Eutardigrada</taxon>
        <taxon>Parachela</taxon>
        <taxon>Hypsibioidea</taxon>
        <taxon>Ramazzottiidae</taxon>
        <taxon>Ramazzottius</taxon>
    </lineage>
</organism>
<dbReference type="EMBL" id="BDGG01000001">
    <property type="protein sequence ID" value="GAU88360.1"/>
    <property type="molecule type" value="Genomic_DNA"/>
</dbReference>
<dbReference type="InterPro" id="IPR051133">
    <property type="entry name" value="Adapter_Engulfment-Domain"/>
</dbReference>
<proteinExistence type="inferred from homology"/>
<dbReference type="FunFam" id="2.30.29.30:FF:000118">
    <property type="entry name" value="GULP PTB domain containing engulfment adaptor 1"/>
    <property type="match status" value="1"/>
</dbReference>
<dbReference type="Gene3D" id="2.30.29.30">
    <property type="entry name" value="Pleckstrin-homology domain (PH domain)/Phosphotyrosine-binding domain (PTB)"/>
    <property type="match status" value="1"/>
</dbReference>
<dbReference type="Pfam" id="PF00640">
    <property type="entry name" value="PID"/>
    <property type="match status" value="1"/>
</dbReference>
<evidence type="ECO:0000256" key="3">
    <source>
        <dbReference type="ARBA" id="ARBA00022907"/>
    </source>
</evidence>
<dbReference type="Proteomes" id="UP000186922">
    <property type="component" value="Unassembled WGS sequence"/>
</dbReference>
<keyword evidence="7" id="KW-1185">Reference proteome</keyword>
<keyword evidence="3" id="KW-0581">Phagocytosis</keyword>
<evidence type="ECO:0000256" key="2">
    <source>
        <dbReference type="ARBA" id="ARBA00022490"/>
    </source>
</evidence>
<feature type="domain" description="PID" evidence="5">
    <location>
        <begin position="51"/>
        <end position="182"/>
    </location>
</feature>
<dbReference type="OrthoDB" id="10057585at2759"/>
<evidence type="ECO:0000256" key="4">
    <source>
        <dbReference type="ARBA" id="ARBA00060944"/>
    </source>
</evidence>
<dbReference type="PANTHER" id="PTHR11232:SF77">
    <property type="entry name" value="GULP PTB DOMAIN CONTAINING ENGULFMENT ADAPTOR 1"/>
    <property type="match status" value="1"/>
</dbReference>
<accession>A0A1D1UIM0</accession>
<dbReference type="GO" id="GO:0005737">
    <property type="term" value="C:cytoplasm"/>
    <property type="evidence" value="ECO:0007669"/>
    <property type="project" value="UniProtKB-SubCell"/>
</dbReference>
<comment type="caution">
    <text evidence="6">The sequence shown here is derived from an EMBL/GenBank/DDBJ whole genome shotgun (WGS) entry which is preliminary data.</text>
</comment>
<reference evidence="6 7" key="1">
    <citation type="journal article" date="2016" name="Nat. Commun.">
        <title>Extremotolerant tardigrade genome and improved radiotolerance of human cultured cells by tardigrade-unique protein.</title>
        <authorList>
            <person name="Hashimoto T."/>
            <person name="Horikawa D.D."/>
            <person name="Saito Y."/>
            <person name="Kuwahara H."/>
            <person name="Kozuka-Hata H."/>
            <person name="Shin-I T."/>
            <person name="Minakuchi Y."/>
            <person name="Ohishi K."/>
            <person name="Motoyama A."/>
            <person name="Aizu T."/>
            <person name="Enomoto A."/>
            <person name="Kondo K."/>
            <person name="Tanaka S."/>
            <person name="Hara Y."/>
            <person name="Koshikawa S."/>
            <person name="Sagara H."/>
            <person name="Miura T."/>
            <person name="Yokobori S."/>
            <person name="Miyagawa K."/>
            <person name="Suzuki Y."/>
            <person name="Kubo T."/>
            <person name="Oyama M."/>
            <person name="Kohara Y."/>
            <person name="Fujiyama A."/>
            <person name="Arakawa K."/>
            <person name="Katayama T."/>
            <person name="Toyoda A."/>
            <person name="Kunieda T."/>
        </authorList>
    </citation>
    <scope>NUCLEOTIDE SEQUENCE [LARGE SCALE GENOMIC DNA]</scope>
    <source>
        <strain evidence="6 7">YOKOZUNA-1</strain>
    </source>
</reference>
<dbReference type="SUPFAM" id="SSF50729">
    <property type="entry name" value="PH domain-like"/>
    <property type="match status" value="1"/>
</dbReference>
<evidence type="ECO:0000313" key="6">
    <source>
        <dbReference type="EMBL" id="GAU88360.1"/>
    </source>
</evidence>
<name>A0A1D1UIM0_RAMVA</name>
<dbReference type="PROSITE" id="PS01179">
    <property type="entry name" value="PID"/>
    <property type="match status" value="1"/>
</dbReference>
<evidence type="ECO:0000259" key="5">
    <source>
        <dbReference type="PROSITE" id="PS01179"/>
    </source>
</evidence>
<dbReference type="PANTHER" id="PTHR11232">
    <property type="entry name" value="PHOSPHOTYROSINE INTERACTION DOMAIN-CONTAINING FAMILY MEMBER"/>
    <property type="match status" value="1"/>
</dbReference>
<dbReference type="GO" id="GO:0043277">
    <property type="term" value="P:apoptotic cell clearance"/>
    <property type="evidence" value="ECO:0007669"/>
    <property type="project" value="UniProtKB-ARBA"/>
</dbReference>
<dbReference type="SMART" id="SM00462">
    <property type="entry name" value="PTB"/>
    <property type="match status" value="1"/>
</dbReference>
<comment type="subcellular location">
    <subcellularLocation>
        <location evidence="1">Cytoplasm</location>
    </subcellularLocation>
</comment>
<comment type="similarity">
    <text evidence="4">Belongs to the ced-6 family.</text>
</comment>
<dbReference type="InterPro" id="IPR006020">
    <property type="entry name" value="PTB/PI_dom"/>
</dbReference>